<protein>
    <submittedName>
        <fullName evidence="4">CHAP domain-containing protein</fullName>
    </submittedName>
</protein>
<dbReference type="InterPro" id="IPR038765">
    <property type="entry name" value="Papain-like_cys_pep_sf"/>
</dbReference>
<dbReference type="InterPro" id="IPR007921">
    <property type="entry name" value="CHAP_dom"/>
</dbReference>
<feature type="coiled-coil region" evidence="1">
    <location>
        <begin position="78"/>
        <end position="137"/>
    </location>
</feature>
<evidence type="ECO:0000256" key="1">
    <source>
        <dbReference type="SAM" id="Coils"/>
    </source>
</evidence>
<gene>
    <name evidence="4" type="ORF">DFR68_105263</name>
</gene>
<accession>A0A370H3L1</accession>
<dbReference type="Pfam" id="PF05257">
    <property type="entry name" value="CHAP"/>
    <property type="match status" value="1"/>
</dbReference>
<evidence type="ECO:0000256" key="2">
    <source>
        <dbReference type="SAM" id="MobiDB-lite"/>
    </source>
</evidence>
<evidence type="ECO:0000313" key="5">
    <source>
        <dbReference type="Proteomes" id="UP000255355"/>
    </source>
</evidence>
<dbReference type="Gene3D" id="3.90.1720.10">
    <property type="entry name" value="endopeptidase domain like (from Nostoc punctiforme)"/>
    <property type="match status" value="1"/>
</dbReference>
<comment type="caution">
    <text evidence="4">The sequence shown here is derived from an EMBL/GenBank/DDBJ whole genome shotgun (WGS) entry which is preliminary data.</text>
</comment>
<keyword evidence="5" id="KW-1185">Reference proteome</keyword>
<dbReference type="AlphaFoldDB" id="A0A370H3L1"/>
<dbReference type="RefSeq" id="WP_068018469.1">
    <property type="nucleotide sequence ID" value="NZ_QQAZ01000005.1"/>
</dbReference>
<proteinExistence type="predicted"/>
<dbReference type="EMBL" id="QQAZ01000005">
    <property type="protein sequence ID" value="RDI50786.1"/>
    <property type="molecule type" value="Genomic_DNA"/>
</dbReference>
<dbReference type="OrthoDB" id="9815928at2"/>
<dbReference type="Gene3D" id="3.90.20.10">
    <property type="match status" value="1"/>
</dbReference>
<feature type="compositionally biased region" description="Low complexity" evidence="2">
    <location>
        <begin position="193"/>
        <end position="204"/>
    </location>
</feature>
<reference evidence="4 5" key="1">
    <citation type="submission" date="2018-07" db="EMBL/GenBank/DDBJ databases">
        <title>Genomic Encyclopedia of Type Strains, Phase IV (KMG-IV): sequencing the most valuable type-strain genomes for metagenomic binning, comparative biology and taxonomic classification.</title>
        <authorList>
            <person name="Goeker M."/>
        </authorList>
    </citation>
    <scope>NUCLEOTIDE SEQUENCE [LARGE SCALE GENOMIC DNA]</scope>
    <source>
        <strain evidence="4 5">DSM 44952</strain>
    </source>
</reference>
<dbReference type="Proteomes" id="UP000255355">
    <property type="component" value="Unassembled WGS sequence"/>
</dbReference>
<sequence>MATREDLTGFVEALKLPEIPSGGLIAVFNAVREGICASILMFASGRGEEQPDLTQWMMQKKLLGEKGLNVPRDKSAMAEGYSSRKDEFESKIKEMDRQGDAVNDSVLNTFKVANGTFQAIKKRIDHLDGELRSIEQRVNKEGALLPLTAASEARAIHSLLSAFDDVYTKVDEATTKMRTEAGEISSSHPYSPGPTRGGPRLPTPAASNASYRLNEKGTINGILQNARGEVGTVEKAGDDLPGKPYDINDAWCAAFASWTWKEAGYDVKWSNKDYVPSIWADAQHMGLNDGVQNAKPGDMIVFDWNGDGTQDHIGIVESVDGNTIRTIEGNAGARGEVKRNDYQMGSSVLVGVVKPPANSSV</sequence>
<organism evidence="4 5">
    <name type="scientific">Nocardia mexicana</name>
    <dbReference type="NCBI Taxonomy" id="279262"/>
    <lineage>
        <taxon>Bacteria</taxon>
        <taxon>Bacillati</taxon>
        <taxon>Actinomycetota</taxon>
        <taxon>Actinomycetes</taxon>
        <taxon>Mycobacteriales</taxon>
        <taxon>Nocardiaceae</taxon>
        <taxon>Nocardia</taxon>
    </lineage>
</organism>
<feature type="domain" description="Peptidase C51" evidence="3">
    <location>
        <begin position="248"/>
        <end position="330"/>
    </location>
</feature>
<keyword evidence="1" id="KW-0175">Coiled coil</keyword>
<evidence type="ECO:0000259" key="3">
    <source>
        <dbReference type="Pfam" id="PF05257"/>
    </source>
</evidence>
<feature type="region of interest" description="Disordered" evidence="2">
    <location>
        <begin position="178"/>
        <end position="205"/>
    </location>
</feature>
<evidence type="ECO:0000313" key="4">
    <source>
        <dbReference type="EMBL" id="RDI50786.1"/>
    </source>
</evidence>
<name>A0A370H3L1_9NOCA</name>
<dbReference type="SUPFAM" id="SSF54001">
    <property type="entry name" value="Cysteine proteinases"/>
    <property type="match status" value="1"/>
</dbReference>